<dbReference type="KEGG" id="luo:HHL09_11475"/>
<dbReference type="RefSeq" id="WP_169454778.1">
    <property type="nucleotide sequence ID" value="NZ_CP051774.1"/>
</dbReference>
<protein>
    <submittedName>
        <fullName evidence="2">Uncharacterized protein</fullName>
    </submittedName>
</protein>
<evidence type="ECO:0000256" key="1">
    <source>
        <dbReference type="SAM" id="MobiDB-lite"/>
    </source>
</evidence>
<evidence type="ECO:0000313" key="3">
    <source>
        <dbReference type="Proteomes" id="UP000501812"/>
    </source>
</evidence>
<feature type="compositionally biased region" description="Low complexity" evidence="1">
    <location>
        <begin position="67"/>
        <end position="78"/>
    </location>
</feature>
<proteinExistence type="predicted"/>
<dbReference type="Proteomes" id="UP000501812">
    <property type="component" value="Chromosome"/>
</dbReference>
<feature type="region of interest" description="Disordered" evidence="1">
    <location>
        <begin position="67"/>
        <end position="86"/>
    </location>
</feature>
<name>A0A858RHM8_9BACT</name>
<sequence>MKLFLPFAVAMTVFTGIAPAVVINFDFNLRLENDDDSNVATDTYVGFGAAPDSVGNTHWNSVRRTGSTSFSSSAAINSPTRDSSGAASDVSITMAALGLDNATIAQSKESLNQELGGGSYGNLMGDSLQLHTATPGTVGTAFGTIANLAAFGTYEIYFYGQGATYGSPGNEASGQNSLFAITNAFRGSTVGIAKQTGWDGVNGGDGALTEGVEYVKFVAMANASGQIFFRWENVVAGANVLTDQATGPLGRSSDYGALNGIQLRSIPEPSVALLGLLGVLGLLRRQR</sequence>
<gene>
    <name evidence="2" type="ORF">HHL09_11475</name>
</gene>
<dbReference type="AlphaFoldDB" id="A0A858RHM8"/>
<keyword evidence="3" id="KW-1185">Reference proteome</keyword>
<reference evidence="2 3" key="1">
    <citation type="submission" date="2020-04" db="EMBL/GenBank/DDBJ databases">
        <title>Luteolibacter sp. G-1-1-1 isolated from soil.</title>
        <authorList>
            <person name="Dahal R.H."/>
        </authorList>
    </citation>
    <scope>NUCLEOTIDE SEQUENCE [LARGE SCALE GENOMIC DNA]</scope>
    <source>
        <strain evidence="2 3">G-1-1-1</strain>
    </source>
</reference>
<organism evidence="2 3">
    <name type="scientific">Luteolibacter luteus</name>
    <dbReference type="NCBI Taxonomy" id="2728835"/>
    <lineage>
        <taxon>Bacteria</taxon>
        <taxon>Pseudomonadati</taxon>
        <taxon>Verrucomicrobiota</taxon>
        <taxon>Verrucomicrobiia</taxon>
        <taxon>Verrucomicrobiales</taxon>
        <taxon>Verrucomicrobiaceae</taxon>
        <taxon>Luteolibacter</taxon>
    </lineage>
</organism>
<evidence type="ECO:0000313" key="2">
    <source>
        <dbReference type="EMBL" id="QJE96377.1"/>
    </source>
</evidence>
<accession>A0A858RHM8</accession>
<dbReference type="EMBL" id="CP051774">
    <property type="protein sequence ID" value="QJE96377.1"/>
    <property type="molecule type" value="Genomic_DNA"/>
</dbReference>